<dbReference type="EMBL" id="FXTB01000001">
    <property type="protein sequence ID" value="SMO40701.1"/>
    <property type="molecule type" value="Genomic_DNA"/>
</dbReference>
<sequence>MKKLFTLSLMMLFIASIAHAQTVPLDFESSSVVYTFTNFDGGDASVINNPYPTGINPSAKVGQMIKNTGQHWAGSLIVLENAIDFSLGKTFKMKVYSPKVGAKVLLKVENNSDPNLFFEKEVATTLANEWEELVFDYGAINSGQSYQKIVIIFELGTVGDGSADFTYLFDDIILEEGAIVADDAPTTPAPTPPSYDASKVISIFSDAFTDIDGTNFNPYWDFYQTTVGSIEAVEGNEMVKLRTLNFHGFELAQDVNAAGMKYMHIDVWTANETSLDIYPICQTTGEKK</sequence>
<reference evidence="2 3" key="1">
    <citation type="submission" date="2017-05" db="EMBL/GenBank/DDBJ databases">
        <authorList>
            <person name="Varghese N."/>
            <person name="Submissions S."/>
        </authorList>
    </citation>
    <scope>NUCLEOTIDE SEQUENCE [LARGE SCALE GENOMIC DNA]</scope>
    <source>
        <strain evidence="2 3">DSM 27040</strain>
    </source>
</reference>
<dbReference type="AlphaFoldDB" id="A0A521B111"/>
<name>A0A521B111_SACCC</name>
<proteinExistence type="predicted"/>
<evidence type="ECO:0000313" key="3">
    <source>
        <dbReference type="Proteomes" id="UP000319040"/>
    </source>
</evidence>
<evidence type="ECO:0000256" key="1">
    <source>
        <dbReference type="SAM" id="SignalP"/>
    </source>
</evidence>
<protein>
    <recommendedName>
        <fullName evidence="4">Carbohydrate binding domain-containing protein</fullName>
    </recommendedName>
</protein>
<keyword evidence="1" id="KW-0732">Signal</keyword>
<evidence type="ECO:0008006" key="4">
    <source>
        <dbReference type="Google" id="ProtNLM"/>
    </source>
</evidence>
<dbReference type="RefSeq" id="WP_142531924.1">
    <property type="nucleotide sequence ID" value="NZ_FXTB01000001.1"/>
</dbReference>
<evidence type="ECO:0000313" key="2">
    <source>
        <dbReference type="EMBL" id="SMO40701.1"/>
    </source>
</evidence>
<feature type="chain" id="PRO_5021765530" description="Carbohydrate binding domain-containing protein" evidence="1">
    <location>
        <begin position="21"/>
        <end position="288"/>
    </location>
</feature>
<accession>A0A521B111</accession>
<feature type="signal peptide" evidence="1">
    <location>
        <begin position="1"/>
        <end position="20"/>
    </location>
</feature>
<gene>
    <name evidence="2" type="ORF">SAMN06265379_101568</name>
</gene>
<dbReference type="OrthoDB" id="5381604at2"/>
<dbReference type="Gene3D" id="2.60.120.260">
    <property type="entry name" value="Galactose-binding domain-like"/>
    <property type="match status" value="1"/>
</dbReference>
<organism evidence="2 3">
    <name type="scientific">Saccharicrinis carchari</name>
    <dbReference type="NCBI Taxonomy" id="1168039"/>
    <lineage>
        <taxon>Bacteria</taxon>
        <taxon>Pseudomonadati</taxon>
        <taxon>Bacteroidota</taxon>
        <taxon>Bacteroidia</taxon>
        <taxon>Marinilabiliales</taxon>
        <taxon>Marinilabiliaceae</taxon>
        <taxon>Saccharicrinis</taxon>
    </lineage>
</organism>
<dbReference type="Proteomes" id="UP000319040">
    <property type="component" value="Unassembled WGS sequence"/>
</dbReference>
<keyword evidence="3" id="KW-1185">Reference proteome</keyword>